<gene>
    <name evidence="1" type="ORF">Tci_929930</name>
</gene>
<feature type="non-terminal residue" evidence="1">
    <location>
        <position position="1"/>
    </location>
</feature>
<dbReference type="EMBL" id="BKCJ011846957">
    <property type="protein sequence ID" value="GFD57961.1"/>
    <property type="molecule type" value="Genomic_DNA"/>
</dbReference>
<organism evidence="1">
    <name type="scientific">Tanacetum cinerariifolium</name>
    <name type="common">Dalmatian daisy</name>
    <name type="synonym">Chrysanthemum cinerariifolium</name>
    <dbReference type="NCBI Taxonomy" id="118510"/>
    <lineage>
        <taxon>Eukaryota</taxon>
        <taxon>Viridiplantae</taxon>
        <taxon>Streptophyta</taxon>
        <taxon>Embryophyta</taxon>
        <taxon>Tracheophyta</taxon>
        <taxon>Spermatophyta</taxon>
        <taxon>Magnoliopsida</taxon>
        <taxon>eudicotyledons</taxon>
        <taxon>Gunneridae</taxon>
        <taxon>Pentapetalae</taxon>
        <taxon>asterids</taxon>
        <taxon>campanulids</taxon>
        <taxon>Asterales</taxon>
        <taxon>Asteraceae</taxon>
        <taxon>Asteroideae</taxon>
        <taxon>Anthemideae</taxon>
        <taxon>Anthemidinae</taxon>
        <taxon>Tanacetum</taxon>
    </lineage>
</organism>
<accession>A0A699XM85</accession>
<evidence type="ECO:0000313" key="1">
    <source>
        <dbReference type="EMBL" id="GFD57961.1"/>
    </source>
</evidence>
<protein>
    <submittedName>
        <fullName evidence="1">Uncharacterized protein</fullName>
    </submittedName>
</protein>
<name>A0A699XM85_TANCI</name>
<comment type="caution">
    <text evidence="1">The sequence shown here is derived from an EMBL/GenBank/DDBJ whole genome shotgun (WGS) entry which is preliminary data.</text>
</comment>
<sequence>AHDDDRQAGLVSSFQQEVEAFVVAKGADKQKKPFTQLLLPVRQPRRGGGRVGRSIQAVRNDLDLVLEASQHFAAGGVIG</sequence>
<reference evidence="1" key="1">
    <citation type="journal article" date="2019" name="Sci. Rep.">
        <title>Draft genome of Tanacetum cinerariifolium, the natural source of mosquito coil.</title>
        <authorList>
            <person name="Yamashiro T."/>
            <person name="Shiraishi A."/>
            <person name="Satake H."/>
            <person name="Nakayama K."/>
        </authorList>
    </citation>
    <scope>NUCLEOTIDE SEQUENCE</scope>
</reference>
<dbReference type="AlphaFoldDB" id="A0A699XM85"/>
<proteinExistence type="predicted"/>